<comment type="caution">
    <text evidence="1">The sequence shown here is derived from an EMBL/GenBank/DDBJ whole genome shotgun (WGS) entry which is preliminary data.</text>
</comment>
<reference evidence="1" key="1">
    <citation type="submission" date="2019-08" db="EMBL/GenBank/DDBJ databases">
        <authorList>
            <person name="Kucharzyk K."/>
            <person name="Murdoch R.W."/>
            <person name="Higgins S."/>
            <person name="Loffler F."/>
        </authorList>
    </citation>
    <scope>NUCLEOTIDE SEQUENCE</scope>
</reference>
<gene>
    <name evidence="1" type="ORF">SDC9_167085</name>
</gene>
<protein>
    <submittedName>
        <fullName evidence="1">Uncharacterized protein</fullName>
    </submittedName>
</protein>
<name>A0A645G700_9ZZZZ</name>
<evidence type="ECO:0000313" key="1">
    <source>
        <dbReference type="EMBL" id="MPN19713.1"/>
    </source>
</evidence>
<sequence length="86" mass="9316">MDKNNIINPIKKPEKISPKGILESGIGPKVYKIPVAKETAPISNTTTSVFKVKIVPNTMAISTRVIITPSTVPSFKLSLPITLVFL</sequence>
<dbReference type="EMBL" id="VSSQ01067320">
    <property type="protein sequence ID" value="MPN19713.1"/>
    <property type="molecule type" value="Genomic_DNA"/>
</dbReference>
<organism evidence="1">
    <name type="scientific">bioreactor metagenome</name>
    <dbReference type="NCBI Taxonomy" id="1076179"/>
    <lineage>
        <taxon>unclassified sequences</taxon>
        <taxon>metagenomes</taxon>
        <taxon>ecological metagenomes</taxon>
    </lineage>
</organism>
<dbReference type="AlphaFoldDB" id="A0A645G700"/>
<accession>A0A645G700</accession>
<proteinExistence type="predicted"/>